<dbReference type="Pfam" id="PF05725">
    <property type="entry name" value="FNIP"/>
    <property type="match status" value="3"/>
</dbReference>
<evidence type="ECO:0000313" key="2">
    <source>
        <dbReference type="EMBL" id="KAF2075435.1"/>
    </source>
</evidence>
<comment type="caution">
    <text evidence="2">The sequence shown here is derived from an EMBL/GenBank/DDBJ whole genome shotgun (WGS) entry which is preliminary data.</text>
</comment>
<dbReference type="Proteomes" id="UP000695562">
    <property type="component" value="Unassembled WGS sequence"/>
</dbReference>
<dbReference type="InterPro" id="IPR051251">
    <property type="entry name" value="STK_FNIP-Repeat"/>
</dbReference>
<organism evidence="2 3">
    <name type="scientific">Polysphondylium violaceum</name>
    <dbReference type="NCBI Taxonomy" id="133409"/>
    <lineage>
        <taxon>Eukaryota</taxon>
        <taxon>Amoebozoa</taxon>
        <taxon>Evosea</taxon>
        <taxon>Eumycetozoa</taxon>
        <taxon>Dictyostelia</taxon>
        <taxon>Dictyosteliales</taxon>
        <taxon>Dictyosteliaceae</taxon>
        <taxon>Polysphondylium</taxon>
    </lineage>
</organism>
<dbReference type="AlphaFoldDB" id="A0A8J4V0B5"/>
<reference evidence="2" key="1">
    <citation type="submission" date="2020-01" db="EMBL/GenBank/DDBJ databases">
        <title>Development of genomics and gene disruption for Polysphondylium violaceum indicates a role for the polyketide synthase stlB in stalk morphogenesis.</title>
        <authorList>
            <person name="Narita B."/>
            <person name="Kawabe Y."/>
            <person name="Kin K."/>
            <person name="Saito T."/>
            <person name="Gibbs R."/>
            <person name="Kuspa A."/>
            <person name="Muzny D."/>
            <person name="Queller D."/>
            <person name="Richards S."/>
            <person name="Strassman J."/>
            <person name="Sucgang R."/>
            <person name="Worley K."/>
            <person name="Schaap P."/>
        </authorList>
    </citation>
    <scope>NUCLEOTIDE SEQUENCE</scope>
    <source>
        <strain evidence="2">QSvi11</strain>
    </source>
</reference>
<sequence>MIIFSYLLLLQKRRIKELITTRLCAWFYSKQHICIKTLTNKKMSDFHQIWKNKFLRKKISTFVLSHHGGGPIQITLDYLEKYYHLLANDIIDFYLYLREEDLKKFIQTKQENIYLFSKVKGICFSGYWRAKIPLPEDLLQGELPFKSVTFGPSFHGIYQAGFIPNGVESVFLKNEYPLDIVENFFPETITEVVADHSIAAGEIVVGALPESLTRLEIGEGYEGDINQGMIPQNLKILDLGASIFNDLPSDAIPDSLTQLGFCGICEEDYSFPPNLKSLTTRSLNFPLTINTFSNTLTSLDFHEILFEEPLSKGVLPKSLISLNLGNYDLYLSPGVFPESLKTLYLGAFCDPITPGLLPPSLTTLDLGKSDYEVHLDLLPPSLTYLAFPAIYTQQVMVGAIPHGVKTLYFNHSLDRPDLGTIPNSVTKLVFKDNFQSPLIPGIIPNSVQELKFKCSYYTEPLKAGVFPNSVKRLTLLLEDADESIIFPETIPSGIEYFKYTGDGDLKGLIPFGVKTLKVIRSKPINPGVIPSTVRNLSIDNALLSEIPPHVKDLTIGNIRSDLIVPETVEKLQIIYNSIDRITIPKSLPSYQYEGILIVNK</sequence>
<proteinExistence type="predicted"/>
<dbReference type="InterPro" id="IPR032675">
    <property type="entry name" value="LRR_dom_sf"/>
</dbReference>
<dbReference type="InterPro" id="IPR008615">
    <property type="entry name" value="FNIP"/>
</dbReference>
<keyword evidence="3" id="KW-1185">Reference proteome</keyword>
<evidence type="ECO:0000313" key="3">
    <source>
        <dbReference type="Proteomes" id="UP000695562"/>
    </source>
</evidence>
<dbReference type="SUPFAM" id="SSF52058">
    <property type="entry name" value="L domain-like"/>
    <property type="match status" value="1"/>
</dbReference>
<accession>A0A8J4V0B5</accession>
<gene>
    <name evidence="2" type="ORF">CYY_003264</name>
</gene>
<dbReference type="EMBL" id="AJWJ01000100">
    <property type="protein sequence ID" value="KAF2075435.1"/>
    <property type="molecule type" value="Genomic_DNA"/>
</dbReference>
<evidence type="ECO:0000256" key="1">
    <source>
        <dbReference type="ARBA" id="ARBA00022737"/>
    </source>
</evidence>
<keyword evidence="1" id="KW-0677">Repeat</keyword>
<dbReference type="PANTHER" id="PTHR32134:SF92">
    <property type="entry name" value="FNIP REPEAT-CONTAINING PROTEIN"/>
    <property type="match status" value="1"/>
</dbReference>
<dbReference type="OrthoDB" id="18551at2759"/>
<dbReference type="Gene3D" id="3.80.10.10">
    <property type="entry name" value="Ribonuclease Inhibitor"/>
    <property type="match status" value="1"/>
</dbReference>
<protein>
    <recommendedName>
        <fullName evidence="4">FNIP repeat-containing protein</fullName>
    </recommendedName>
</protein>
<evidence type="ECO:0008006" key="4">
    <source>
        <dbReference type="Google" id="ProtNLM"/>
    </source>
</evidence>
<dbReference type="PANTHER" id="PTHR32134">
    <property type="entry name" value="FNIP REPEAT-CONTAINING PROTEIN"/>
    <property type="match status" value="1"/>
</dbReference>
<name>A0A8J4V0B5_9MYCE</name>